<gene>
    <name evidence="1" type="ORF">Patl1_14775</name>
</gene>
<evidence type="ECO:0000313" key="1">
    <source>
        <dbReference type="EMBL" id="KAJ0091422.1"/>
    </source>
</evidence>
<keyword evidence="2" id="KW-1185">Reference proteome</keyword>
<protein>
    <submittedName>
        <fullName evidence="1">Uncharacterized protein</fullName>
    </submittedName>
</protein>
<accession>A0ACC1AXP5</accession>
<dbReference type="EMBL" id="CM047904">
    <property type="protein sequence ID" value="KAJ0091422.1"/>
    <property type="molecule type" value="Genomic_DNA"/>
</dbReference>
<dbReference type="Proteomes" id="UP001164250">
    <property type="component" value="Chromosome 8"/>
</dbReference>
<evidence type="ECO:0000313" key="2">
    <source>
        <dbReference type="Proteomes" id="UP001164250"/>
    </source>
</evidence>
<name>A0ACC1AXP5_9ROSI</name>
<sequence>MLRDMFIAVLQELKGFSLETTTSTLTAAITPNIITRTATITKDDQQNDPDYDPKEDDEDKDKDDRLPLSQEDVNNFMATFLLGINRQFIGHRLHPTATEIRIESLKGFYQRLDNESATVHVKRHVYSCSARTQKIFPLTMTTSTPTAKITPSRTNRTATMMEDDQENDPNYDLKDDNEDDEDEDKDHK</sequence>
<proteinExistence type="predicted"/>
<organism evidence="1 2">
    <name type="scientific">Pistacia atlantica</name>
    <dbReference type="NCBI Taxonomy" id="434234"/>
    <lineage>
        <taxon>Eukaryota</taxon>
        <taxon>Viridiplantae</taxon>
        <taxon>Streptophyta</taxon>
        <taxon>Embryophyta</taxon>
        <taxon>Tracheophyta</taxon>
        <taxon>Spermatophyta</taxon>
        <taxon>Magnoliopsida</taxon>
        <taxon>eudicotyledons</taxon>
        <taxon>Gunneridae</taxon>
        <taxon>Pentapetalae</taxon>
        <taxon>rosids</taxon>
        <taxon>malvids</taxon>
        <taxon>Sapindales</taxon>
        <taxon>Anacardiaceae</taxon>
        <taxon>Pistacia</taxon>
    </lineage>
</organism>
<reference evidence="2" key="1">
    <citation type="journal article" date="2023" name="G3 (Bethesda)">
        <title>Genome assembly and association tests identify interacting loci associated with vigor, precocity, and sex in interspecific pistachio rootstocks.</title>
        <authorList>
            <person name="Palmer W."/>
            <person name="Jacygrad E."/>
            <person name="Sagayaradj S."/>
            <person name="Cavanaugh K."/>
            <person name="Han R."/>
            <person name="Bertier L."/>
            <person name="Beede B."/>
            <person name="Kafkas S."/>
            <person name="Golino D."/>
            <person name="Preece J."/>
            <person name="Michelmore R."/>
        </authorList>
    </citation>
    <scope>NUCLEOTIDE SEQUENCE [LARGE SCALE GENOMIC DNA]</scope>
</reference>
<comment type="caution">
    <text evidence="1">The sequence shown here is derived from an EMBL/GenBank/DDBJ whole genome shotgun (WGS) entry which is preliminary data.</text>
</comment>